<dbReference type="Gene3D" id="3.40.50.720">
    <property type="entry name" value="NAD(P)-binding Rossmann-like Domain"/>
    <property type="match status" value="1"/>
</dbReference>
<dbReference type="InterPro" id="IPR050425">
    <property type="entry name" value="NAD(P)_dehydrat-like"/>
</dbReference>
<gene>
    <name evidence="4" type="ORF">LIPSTDRAFT_7229</name>
</gene>
<accession>A0A1E3PUA3</accession>
<dbReference type="Proteomes" id="UP000094385">
    <property type="component" value="Unassembled WGS sequence"/>
</dbReference>
<evidence type="ECO:0000256" key="1">
    <source>
        <dbReference type="ARBA" id="ARBA00023002"/>
    </source>
</evidence>
<dbReference type="Pfam" id="PF01370">
    <property type="entry name" value="Epimerase"/>
    <property type="match status" value="1"/>
</dbReference>
<dbReference type="GO" id="GO:0016616">
    <property type="term" value="F:oxidoreductase activity, acting on the CH-OH group of donors, NAD or NADP as acceptor"/>
    <property type="evidence" value="ECO:0007669"/>
    <property type="project" value="TreeGrafter"/>
</dbReference>
<dbReference type="InterPro" id="IPR001509">
    <property type="entry name" value="Epimerase_deHydtase"/>
</dbReference>
<reference evidence="4 5" key="1">
    <citation type="journal article" date="2016" name="Proc. Natl. Acad. Sci. U.S.A.">
        <title>Comparative genomics of biotechnologically important yeasts.</title>
        <authorList>
            <person name="Riley R."/>
            <person name="Haridas S."/>
            <person name="Wolfe K.H."/>
            <person name="Lopes M.R."/>
            <person name="Hittinger C.T."/>
            <person name="Goeker M."/>
            <person name="Salamov A.A."/>
            <person name="Wisecaver J.H."/>
            <person name="Long T.M."/>
            <person name="Calvey C.H."/>
            <person name="Aerts A.L."/>
            <person name="Barry K.W."/>
            <person name="Choi C."/>
            <person name="Clum A."/>
            <person name="Coughlan A.Y."/>
            <person name="Deshpande S."/>
            <person name="Douglass A.P."/>
            <person name="Hanson S.J."/>
            <person name="Klenk H.-P."/>
            <person name="LaButti K.M."/>
            <person name="Lapidus A."/>
            <person name="Lindquist E.A."/>
            <person name="Lipzen A.M."/>
            <person name="Meier-Kolthoff J.P."/>
            <person name="Ohm R.A."/>
            <person name="Otillar R.P."/>
            <person name="Pangilinan J.L."/>
            <person name="Peng Y."/>
            <person name="Rokas A."/>
            <person name="Rosa C.A."/>
            <person name="Scheuner C."/>
            <person name="Sibirny A.A."/>
            <person name="Slot J.C."/>
            <person name="Stielow J.B."/>
            <person name="Sun H."/>
            <person name="Kurtzman C.P."/>
            <person name="Blackwell M."/>
            <person name="Grigoriev I.V."/>
            <person name="Jeffries T.W."/>
        </authorList>
    </citation>
    <scope>NUCLEOTIDE SEQUENCE [LARGE SCALE GENOMIC DNA]</scope>
    <source>
        <strain evidence="4 5">NRRL Y-11557</strain>
    </source>
</reference>
<dbReference type="InterPro" id="IPR036291">
    <property type="entry name" value="NAD(P)-bd_dom_sf"/>
</dbReference>
<proteinExistence type="inferred from homology"/>
<protein>
    <recommendedName>
        <fullName evidence="3">NAD-dependent epimerase/dehydratase domain-containing protein</fullName>
    </recommendedName>
</protein>
<evidence type="ECO:0000259" key="3">
    <source>
        <dbReference type="Pfam" id="PF01370"/>
    </source>
</evidence>
<dbReference type="AlphaFoldDB" id="A0A1E3PUA3"/>
<sequence length="327" mass="35422">MTSGLIFITGATGFIGSATALESLKAGYRLRVAIRQESQIDKVKNVLSAYADKLEFTIVPDIADEKAYAGKLEGVDYVLHIASPLPRTLDKKNYFGPATQGTLNVLKEASKVSSIKKVVITSSIVAFFPLTGVPEGGIVTEDPTWDLNVDVNADFTGANNSATAFALYHASKILANNATWEFKKQNNPGYNLVTIHPTFVYGHDLLQTSPANIGGTNGLLWNAFVSGQVPIWSSYVNVRDVAIAHVKALDSGIVDGSKYIVAGKDTTWTEIAQLLNKNYADSKLFKLTEDIPGNPLPTDTSKAEKDLGIKWISLEDTIKEVVEQNLN</sequence>
<dbReference type="EMBL" id="KV454306">
    <property type="protein sequence ID" value="ODQ68995.1"/>
    <property type="molecule type" value="Genomic_DNA"/>
</dbReference>
<comment type="similarity">
    <text evidence="2">Belongs to the NAD(P)-dependent epimerase/dehydratase family. Dihydroflavonol-4-reductase subfamily.</text>
</comment>
<feature type="domain" description="NAD-dependent epimerase/dehydratase" evidence="3">
    <location>
        <begin position="6"/>
        <end position="251"/>
    </location>
</feature>
<dbReference type="STRING" id="675824.A0A1E3PUA3"/>
<evidence type="ECO:0000313" key="4">
    <source>
        <dbReference type="EMBL" id="ODQ68995.1"/>
    </source>
</evidence>
<evidence type="ECO:0000313" key="5">
    <source>
        <dbReference type="Proteomes" id="UP000094385"/>
    </source>
</evidence>
<dbReference type="PANTHER" id="PTHR10366">
    <property type="entry name" value="NAD DEPENDENT EPIMERASE/DEHYDRATASE"/>
    <property type="match status" value="1"/>
</dbReference>
<name>A0A1E3PUA3_LIPST</name>
<dbReference type="PANTHER" id="PTHR10366:SF812">
    <property type="entry name" value="VPS9 DOMAIN-CONTAINING PROTEIN"/>
    <property type="match status" value="1"/>
</dbReference>
<keyword evidence="5" id="KW-1185">Reference proteome</keyword>
<dbReference type="OrthoDB" id="2735536at2759"/>
<organism evidence="4 5">
    <name type="scientific">Lipomyces starkeyi NRRL Y-11557</name>
    <dbReference type="NCBI Taxonomy" id="675824"/>
    <lineage>
        <taxon>Eukaryota</taxon>
        <taxon>Fungi</taxon>
        <taxon>Dikarya</taxon>
        <taxon>Ascomycota</taxon>
        <taxon>Saccharomycotina</taxon>
        <taxon>Lipomycetes</taxon>
        <taxon>Lipomycetales</taxon>
        <taxon>Lipomycetaceae</taxon>
        <taxon>Lipomyces</taxon>
    </lineage>
</organism>
<keyword evidence="1" id="KW-0560">Oxidoreductase</keyword>
<evidence type="ECO:0000256" key="2">
    <source>
        <dbReference type="ARBA" id="ARBA00023445"/>
    </source>
</evidence>
<dbReference type="SUPFAM" id="SSF51735">
    <property type="entry name" value="NAD(P)-binding Rossmann-fold domains"/>
    <property type="match status" value="1"/>
</dbReference>